<dbReference type="Proteomes" id="UP000218811">
    <property type="component" value="Unassembled WGS sequence"/>
</dbReference>
<dbReference type="AlphaFoldDB" id="A0A2H3K2B4"/>
<proteinExistence type="predicted"/>
<dbReference type="EMBL" id="KB468135">
    <property type="protein sequence ID" value="PCH43184.1"/>
    <property type="molecule type" value="Genomic_DNA"/>
</dbReference>
<keyword evidence="3" id="KW-1185">Reference proteome</keyword>
<organism evidence="2 3">
    <name type="scientific">Wolfiporia cocos (strain MD-104)</name>
    <name type="common">Brown rot fungus</name>
    <dbReference type="NCBI Taxonomy" id="742152"/>
    <lineage>
        <taxon>Eukaryota</taxon>
        <taxon>Fungi</taxon>
        <taxon>Dikarya</taxon>
        <taxon>Basidiomycota</taxon>
        <taxon>Agaricomycotina</taxon>
        <taxon>Agaricomycetes</taxon>
        <taxon>Polyporales</taxon>
        <taxon>Phaeolaceae</taxon>
        <taxon>Wolfiporia</taxon>
    </lineage>
</organism>
<evidence type="ECO:0000256" key="1">
    <source>
        <dbReference type="SAM" id="MobiDB-lite"/>
    </source>
</evidence>
<evidence type="ECO:0000313" key="3">
    <source>
        <dbReference type="Proteomes" id="UP000218811"/>
    </source>
</evidence>
<feature type="region of interest" description="Disordered" evidence="1">
    <location>
        <begin position="1"/>
        <end position="31"/>
    </location>
</feature>
<gene>
    <name evidence="2" type="ORF">WOLCODRAFT_153248</name>
</gene>
<name>A0A2H3K2B4_WOLCO</name>
<protein>
    <submittedName>
        <fullName evidence="2">Uncharacterized protein</fullName>
    </submittedName>
</protein>
<feature type="compositionally biased region" description="Basic residues" evidence="1">
    <location>
        <begin position="1"/>
        <end position="11"/>
    </location>
</feature>
<evidence type="ECO:0000313" key="2">
    <source>
        <dbReference type="EMBL" id="PCH43184.1"/>
    </source>
</evidence>
<sequence>MHFALRGRTRQRVFDSPRSSLPTRGQHAADVFNPTPRAEQSAVVPCVSAVYAIVLDARERVPVTFLSSGSREFASKTRRVRFGITHSSGPQRTPGPELARSADVLRSEYFLVLALSASTPLAR</sequence>
<accession>A0A2H3K2B4</accession>
<reference evidence="2 3" key="1">
    <citation type="journal article" date="2012" name="Science">
        <title>The Paleozoic origin of enzymatic lignin decomposition reconstructed from 31 fungal genomes.</title>
        <authorList>
            <person name="Floudas D."/>
            <person name="Binder M."/>
            <person name="Riley R."/>
            <person name="Barry K."/>
            <person name="Blanchette R.A."/>
            <person name="Henrissat B."/>
            <person name="Martinez A.T."/>
            <person name="Otillar R."/>
            <person name="Spatafora J.W."/>
            <person name="Yadav J.S."/>
            <person name="Aerts A."/>
            <person name="Benoit I."/>
            <person name="Boyd A."/>
            <person name="Carlson A."/>
            <person name="Copeland A."/>
            <person name="Coutinho P.M."/>
            <person name="de Vries R.P."/>
            <person name="Ferreira P."/>
            <person name="Findley K."/>
            <person name="Foster B."/>
            <person name="Gaskell J."/>
            <person name="Glotzer D."/>
            <person name="Gorecki P."/>
            <person name="Heitman J."/>
            <person name="Hesse C."/>
            <person name="Hori C."/>
            <person name="Igarashi K."/>
            <person name="Jurgens J.A."/>
            <person name="Kallen N."/>
            <person name="Kersten P."/>
            <person name="Kohler A."/>
            <person name="Kuees U."/>
            <person name="Kumar T.K.A."/>
            <person name="Kuo A."/>
            <person name="LaButti K."/>
            <person name="Larrondo L.F."/>
            <person name="Lindquist E."/>
            <person name="Ling A."/>
            <person name="Lombard V."/>
            <person name="Lucas S."/>
            <person name="Lundell T."/>
            <person name="Martin R."/>
            <person name="McLaughlin D.J."/>
            <person name="Morgenstern I."/>
            <person name="Morin E."/>
            <person name="Murat C."/>
            <person name="Nagy L.G."/>
            <person name="Nolan M."/>
            <person name="Ohm R.A."/>
            <person name="Patyshakuliyeva A."/>
            <person name="Rokas A."/>
            <person name="Ruiz-Duenas F.J."/>
            <person name="Sabat G."/>
            <person name="Salamov A."/>
            <person name="Samejima M."/>
            <person name="Schmutz J."/>
            <person name="Slot J.C."/>
            <person name="St John F."/>
            <person name="Stenlid J."/>
            <person name="Sun H."/>
            <person name="Sun S."/>
            <person name="Syed K."/>
            <person name="Tsang A."/>
            <person name="Wiebenga A."/>
            <person name="Young D."/>
            <person name="Pisabarro A."/>
            <person name="Eastwood D.C."/>
            <person name="Martin F."/>
            <person name="Cullen D."/>
            <person name="Grigoriev I.V."/>
            <person name="Hibbett D.S."/>
        </authorList>
    </citation>
    <scope>NUCLEOTIDE SEQUENCE [LARGE SCALE GENOMIC DNA]</scope>
    <source>
        <strain evidence="2 3">MD-104</strain>
    </source>
</reference>